<protein>
    <submittedName>
        <fullName evidence="1">Uncharacterized protein</fullName>
    </submittedName>
</protein>
<gene>
    <name evidence="1" type="ORF">EA58_02580</name>
</gene>
<accession>A0A066RRW8</accession>
<comment type="caution">
    <text evidence="1">The sequence shown here is derived from an EMBL/GenBank/DDBJ whole genome shotgun (WGS) entry which is preliminary data.</text>
</comment>
<keyword evidence="2" id="KW-1185">Reference proteome</keyword>
<dbReference type="STRING" id="1654360.EA58_02580"/>
<dbReference type="Proteomes" id="UP000027192">
    <property type="component" value="Unassembled WGS sequence"/>
</dbReference>
<name>A0A066RRW8_9GAMM</name>
<dbReference type="AlphaFoldDB" id="A0A066RRW8"/>
<sequence length="62" mass="7057">MVIKLTMSAVCARLNKKAKSKCQYFQLIYQRTPSQVVEGYTQSVKDVTDKPSDNRITITDTD</sequence>
<proteinExistence type="predicted"/>
<dbReference type="EMBL" id="JMIB01000004">
    <property type="protein sequence ID" value="KDM93094.1"/>
    <property type="molecule type" value="Genomic_DNA"/>
</dbReference>
<reference evidence="1 2" key="1">
    <citation type="submission" date="2014-04" db="EMBL/GenBank/DDBJ databases">
        <title>Draft genome sequence of Photobacterium halotolerans S2753: a solonamide, ngercheumicin and holomycin producer.</title>
        <authorList>
            <person name="Machado H.R."/>
            <person name="Gram L."/>
        </authorList>
    </citation>
    <scope>NUCLEOTIDE SEQUENCE [LARGE SCALE GENOMIC DNA]</scope>
    <source>
        <strain evidence="1 2">S2753</strain>
    </source>
</reference>
<organism evidence="1 2">
    <name type="scientific">Photobacterium galatheae</name>
    <dbReference type="NCBI Taxonomy" id="1654360"/>
    <lineage>
        <taxon>Bacteria</taxon>
        <taxon>Pseudomonadati</taxon>
        <taxon>Pseudomonadota</taxon>
        <taxon>Gammaproteobacteria</taxon>
        <taxon>Vibrionales</taxon>
        <taxon>Vibrionaceae</taxon>
        <taxon>Photobacterium</taxon>
    </lineage>
</organism>
<evidence type="ECO:0000313" key="2">
    <source>
        <dbReference type="Proteomes" id="UP000027192"/>
    </source>
</evidence>
<evidence type="ECO:0000313" key="1">
    <source>
        <dbReference type="EMBL" id="KDM93094.1"/>
    </source>
</evidence>